<dbReference type="EMBL" id="MU167213">
    <property type="protein sequence ID" value="KAG0151377.1"/>
    <property type="molecule type" value="Genomic_DNA"/>
</dbReference>
<comment type="caution">
    <text evidence="2">The sequence shown here is derived from an EMBL/GenBank/DDBJ whole genome shotgun (WGS) entry which is preliminary data.</text>
</comment>
<evidence type="ECO:0000313" key="2">
    <source>
        <dbReference type="EMBL" id="KAG0151377.1"/>
    </source>
</evidence>
<feature type="compositionally biased region" description="Polar residues" evidence="1">
    <location>
        <begin position="82"/>
        <end position="91"/>
    </location>
</feature>
<dbReference type="Proteomes" id="UP000886653">
    <property type="component" value="Unassembled WGS sequence"/>
</dbReference>
<name>A0A9P6NTK0_9BASI</name>
<accession>A0A9P6NTK0</accession>
<feature type="region of interest" description="Disordered" evidence="1">
    <location>
        <begin position="121"/>
        <end position="178"/>
    </location>
</feature>
<keyword evidence="3" id="KW-1185">Reference proteome</keyword>
<dbReference type="AlphaFoldDB" id="A0A9P6NTK0"/>
<evidence type="ECO:0000313" key="3">
    <source>
        <dbReference type="Proteomes" id="UP000886653"/>
    </source>
</evidence>
<evidence type="ECO:0000256" key="1">
    <source>
        <dbReference type="SAM" id="MobiDB-lite"/>
    </source>
</evidence>
<protein>
    <submittedName>
        <fullName evidence="2">Uncharacterized protein</fullName>
    </submittedName>
</protein>
<proteinExistence type="predicted"/>
<feature type="compositionally biased region" description="Polar residues" evidence="1">
    <location>
        <begin position="127"/>
        <end position="138"/>
    </location>
</feature>
<organism evidence="2 3">
    <name type="scientific">Cronartium quercuum f. sp. fusiforme G11</name>
    <dbReference type="NCBI Taxonomy" id="708437"/>
    <lineage>
        <taxon>Eukaryota</taxon>
        <taxon>Fungi</taxon>
        <taxon>Dikarya</taxon>
        <taxon>Basidiomycota</taxon>
        <taxon>Pucciniomycotina</taxon>
        <taxon>Pucciniomycetes</taxon>
        <taxon>Pucciniales</taxon>
        <taxon>Coleosporiaceae</taxon>
        <taxon>Cronartium</taxon>
    </lineage>
</organism>
<sequence>MASGSHCRHRKSVYGSGEPPADRTPDLVSPKQTQAEPNSGLERSGTEKLDQQPPPALRLTQPIQKTSRSSEPKQPKKKTNQDNKPQLGSPIQTVQQRSLPAQIKIGDEGCVIAVQIMTRTPPANKVDPSQSTQTQASNELDAPSVDSMTGPWNSLEGHDPKKDSGVNPIPAGGLDKSSEGELQTRAVITIRRCHRLCMVCSTPPTCTRAIRSDVLVKNPIVGWAAQKVESAENSGCAKISATVFEIVVVVVVVMSLQSERWYDEEKGQEEYVIKKVDPKLTVWCLKDVLGFEFELGTNPG</sequence>
<gene>
    <name evidence="2" type="ORF">CROQUDRAFT_86799</name>
</gene>
<feature type="region of interest" description="Disordered" evidence="1">
    <location>
        <begin position="1"/>
        <end position="91"/>
    </location>
</feature>
<feature type="compositionally biased region" description="Basic residues" evidence="1">
    <location>
        <begin position="1"/>
        <end position="12"/>
    </location>
</feature>
<reference evidence="2" key="1">
    <citation type="submission" date="2013-11" db="EMBL/GenBank/DDBJ databases">
        <title>Genome sequence of the fusiform rust pathogen reveals effectors for host alternation and coevolution with pine.</title>
        <authorList>
            <consortium name="DOE Joint Genome Institute"/>
            <person name="Smith K."/>
            <person name="Pendleton A."/>
            <person name="Kubisiak T."/>
            <person name="Anderson C."/>
            <person name="Salamov A."/>
            <person name="Aerts A."/>
            <person name="Riley R."/>
            <person name="Clum A."/>
            <person name="Lindquist E."/>
            <person name="Ence D."/>
            <person name="Campbell M."/>
            <person name="Kronenberg Z."/>
            <person name="Feau N."/>
            <person name="Dhillon B."/>
            <person name="Hamelin R."/>
            <person name="Burleigh J."/>
            <person name="Smith J."/>
            <person name="Yandell M."/>
            <person name="Nelson C."/>
            <person name="Grigoriev I."/>
            <person name="Davis J."/>
        </authorList>
    </citation>
    <scope>NUCLEOTIDE SEQUENCE</scope>
    <source>
        <strain evidence="2">G11</strain>
    </source>
</reference>